<sequence>HFRFENLQTRTRCRIVLVAISLSTSPNALRRLAKTGTDRVSDVKTKTVRRRSRPVDTASVKGSRTATSAMVRYSVLKDMVMEDLNRILSIMVSQERRTDLEDVQRFQLYLHRIFYFAQ</sequence>
<name>A0A915BEY7_PARUN</name>
<reference evidence="3" key="1">
    <citation type="submission" date="2022-11" db="UniProtKB">
        <authorList>
            <consortium name="WormBaseParasite"/>
        </authorList>
    </citation>
    <scope>IDENTIFICATION</scope>
</reference>
<organism evidence="2 3">
    <name type="scientific">Parascaris univalens</name>
    <name type="common">Nematode worm</name>
    <dbReference type="NCBI Taxonomy" id="6257"/>
    <lineage>
        <taxon>Eukaryota</taxon>
        <taxon>Metazoa</taxon>
        <taxon>Ecdysozoa</taxon>
        <taxon>Nematoda</taxon>
        <taxon>Chromadorea</taxon>
        <taxon>Rhabditida</taxon>
        <taxon>Spirurina</taxon>
        <taxon>Ascaridomorpha</taxon>
        <taxon>Ascaridoidea</taxon>
        <taxon>Ascarididae</taxon>
        <taxon>Parascaris</taxon>
    </lineage>
</organism>
<protein>
    <submittedName>
        <fullName evidence="3">LIM zinc-binding domain-containing protein</fullName>
    </submittedName>
</protein>
<accession>A0A915BEY7</accession>
<keyword evidence="2" id="KW-1185">Reference proteome</keyword>
<evidence type="ECO:0000313" key="2">
    <source>
        <dbReference type="Proteomes" id="UP000887569"/>
    </source>
</evidence>
<evidence type="ECO:0000313" key="3">
    <source>
        <dbReference type="WBParaSite" id="PgR037_g023_t02"/>
    </source>
</evidence>
<feature type="region of interest" description="Disordered" evidence="1">
    <location>
        <begin position="40"/>
        <end position="61"/>
    </location>
</feature>
<proteinExistence type="predicted"/>
<dbReference type="AlphaFoldDB" id="A0A915BEY7"/>
<evidence type="ECO:0000256" key="1">
    <source>
        <dbReference type="SAM" id="MobiDB-lite"/>
    </source>
</evidence>
<dbReference type="Proteomes" id="UP000887569">
    <property type="component" value="Unplaced"/>
</dbReference>
<dbReference type="WBParaSite" id="PgR037_g023_t02">
    <property type="protein sequence ID" value="PgR037_g023_t02"/>
    <property type="gene ID" value="PgR037_g023"/>
</dbReference>